<evidence type="ECO:0000256" key="1">
    <source>
        <dbReference type="SAM" id="MobiDB-lite"/>
    </source>
</evidence>
<feature type="region of interest" description="Disordered" evidence="1">
    <location>
        <begin position="1013"/>
        <end position="1192"/>
    </location>
</feature>
<reference evidence="3" key="1">
    <citation type="journal article" date="2020" name="Mol. Plant Microbe Interact.">
        <title>Genome Sequence of the Biocontrol Agent Coniothyrium minitans strain Conio (IMI 134523).</title>
        <authorList>
            <person name="Patel D."/>
            <person name="Shittu T.A."/>
            <person name="Baroncelli R."/>
            <person name="Muthumeenakshi S."/>
            <person name="Osborne T.H."/>
            <person name="Janganan T.K."/>
            <person name="Sreenivasaprasad S."/>
        </authorList>
    </citation>
    <scope>NUCLEOTIDE SEQUENCE</scope>
    <source>
        <strain evidence="3">Conio</strain>
    </source>
</reference>
<feature type="compositionally biased region" description="Basic and acidic residues" evidence="1">
    <location>
        <begin position="1118"/>
        <end position="1150"/>
    </location>
</feature>
<feature type="region of interest" description="Disordered" evidence="1">
    <location>
        <begin position="299"/>
        <end position="320"/>
    </location>
</feature>
<keyword evidence="2" id="KW-0812">Transmembrane</keyword>
<organism evidence="3 4">
    <name type="scientific">Paraphaeosphaeria minitans</name>
    <dbReference type="NCBI Taxonomy" id="565426"/>
    <lineage>
        <taxon>Eukaryota</taxon>
        <taxon>Fungi</taxon>
        <taxon>Dikarya</taxon>
        <taxon>Ascomycota</taxon>
        <taxon>Pezizomycotina</taxon>
        <taxon>Dothideomycetes</taxon>
        <taxon>Pleosporomycetidae</taxon>
        <taxon>Pleosporales</taxon>
        <taxon>Massarineae</taxon>
        <taxon>Didymosphaeriaceae</taxon>
        <taxon>Paraphaeosphaeria</taxon>
    </lineage>
</organism>
<feature type="compositionally biased region" description="Low complexity" evidence="1">
    <location>
        <begin position="158"/>
        <end position="178"/>
    </location>
</feature>
<dbReference type="EMBL" id="WJXW01000004">
    <property type="protein sequence ID" value="KAF9737035.1"/>
    <property type="molecule type" value="Genomic_DNA"/>
</dbReference>
<dbReference type="Proteomes" id="UP000756921">
    <property type="component" value="Unassembled WGS sequence"/>
</dbReference>
<dbReference type="OrthoDB" id="3546893at2759"/>
<feature type="compositionally biased region" description="Low complexity" evidence="1">
    <location>
        <begin position="416"/>
        <end position="428"/>
    </location>
</feature>
<protein>
    <submittedName>
        <fullName evidence="3">Uncharacterized protein</fullName>
    </submittedName>
</protein>
<feature type="region of interest" description="Disordered" evidence="1">
    <location>
        <begin position="730"/>
        <end position="771"/>
    </location>
</feature>
<keyword evidence="4" id="KW-1185">Reference proteome</keyword>
<feature type="region of interest" description="Disordered" evidence="1">
    <location>
        <begin position="157"/>
        <end position="285"/>
    </location>
</feature>
<keyword evidence="2" id="KW-1133">Transmembrane helix</keyword>
<feature type="compositionally biased region" description="Polar residues" evidence="1">
    <location>
        <begin position="202"/>
        <end position="213"/>
    </location>
</feature>
<sequence>MQTVETRNASTMELSITAIGAMGAGVGVLVIGLTVFIVILLVRAHREHKRQMADLEERGYAIVQTRKVAKRNSVTKPRPVLRRDAILPFNSKSGWDNLTSVETISPSETRSIPPHYAPPKPAGFVPKSKRLSWPFLGRRVSGRAIPMRKIRGPVLSTVLESPKPSPLVPVLSGPLGEPSPRKSHSRPSSDQSLLQHHPALRTQEQASVSQLGQPQPEPLHRSLTAKPVPRTELYTRPVRSQSLADIPNAGRPGSMTRFARPQLHERSVSTSSLASGNPPGGGLPILPLEIARIKSEARRRSLLSRSPSHQSNSSYESAGSSILAMQPSPIMRSPNTRVHKVAKRDLRNCTIVSPRPSRDTLTLHGKNISSQDSIKSSAARFSSATSTTQAEKLRPLLPNSSSLQSVATVKTVDSANLSKLPSPAPSLSIRNTSTPKRRSGSYVTPYGSPEYRRSRSSVLQNLSGNQSAPKRQLSQTSTRASSTRSSNDNPFQWDPAPVSAGKPSALKGSPSARKPGHKRQNCVRISLIPTMLGPQSRSPSPAIHDIAEESPQASSEKVQTVGLGYSSTRSLPSPPSTSIFAPELKFNATSIRASLAASSPTLSMANFDHGPIGTPVKTQTKSSLHGASQLDGETMSPVSVFSLGTFPSPCHDLPQSSFLIPPPPMFALSRPSNEYGDEERPYDEMPMMSSPSEVLLDINSSPGTPLIVDNYDLERPYYVQQTPTTKLLRNFSSPFSTIPEEPSPKPEGYEQLKSEDSPPCSPKSMPSDSCSNFRDRAAYNLPIRDTTIPEEPMDTIDPAILSKDAYTSLNNPFDNKSGSIAKDTNGNRNMPTNPTAPMYSMQLLLDAAYPSSPPVQHIDLTSFHAPHDSMVFDPPSLYIQSSPTSDCSSPSSSSPLPMAPGSPRPAHAQLPTLTPTLNFAAVPTLAPSGPREIPARSLRSSIQTLRRMNSDTKKGGKAERRYANLGREDSIALPGEESWLEDLEKYEDEEDETWDEEKGRALVGDLGFDWDEEGNAPVLDLYTDPVPTSTPTRTVNGEGKGRKEVNDDESEVGDAKAGMHHPSSDRHSSLWEDGENFWASTPPPPPRPQSSLTSPNKPKDRYLPLASSPLSTRSGRKRAFEVAKDEPPAQEDAVKSKGSTERDVKRDSGKSRKRSVLGVGTPNVKINVVPPSSGGRDGTPGSLYDGDGFLRG</sequence>
<feature type="region of interest" description="Disordered" evidence="1">
    <location>
        <begin position="416"/>
        <end position="521"/>
    </location>
</feature>
<feature type="transmembrane region" description="Helical" evidence="2">
    <location>
        <begin position="16"/>
        <end position="42"/>
    </location>
</feature>
<gene>
    <name evidence="3" type="ORF">PMIN01_04814</name>
</gene>
<name>A0A9P6KSA5_9PLEO</name>
<feature type="compositionally biased region" description="Polar residues" evidence="1">
    <location>
        <begin position="1026"/>
        <end position="1035"/>
    </location>
</feature>
<comment type="caution">
    <text evidence="3">The sequence shown here is derived from an EMBL/GenBank/DDBJ whole genome shotgun (WGS) entry which is preliminary data.</text>
</comment>
<evidence type="ECO:0000313" key="4">
    <source>
        <dbReference type="Proteomes" id="UP000756921"/>
    </source>
</evidence>
<feature type="compositionally biased region" description="Polar residues" evidence="1">
    <location>
        <begin position="456"/>
        <end position="469"/>
    </location>
</feature>
<feature type="compositionally biased region" description="Low complexity" evidence="1">
    <location>
        <begin position="303"/>
        <end position="314"/>
    </location>
</feature>
<feature type="compositionally biased region" description="Basic and acidic residues" evidence="1">
    <location>
        <begin position="742"/>
        <end position="756"/>
    </location>
</feature>
<dbReference type="AlphaFoldDB" id="A0A9P6KSA5"/>
<feature type="compositionally biased region" description="Low complexity" evidence="1">
    <location>
        <begin position="881"/>
        <end position="896"/>
    </location>
</feature>
<keyword evidence="2" id="KW-0472">Membrane</keyword>
<proteinExistence type="predicted"/>
<evidence type="ECO:0000313" key="3">
    <source>
        <dbReference type="EMBL" id="KAF9737035.1"/>
    </source>
</evidence>
<feature type="region of interest" description="Disordered" evidence="1">
    <location>
        <begin position="874"/>
        <end position="910"/>
    </location>
</feature>
<evidence type="ECO:0000256" key="2">
    <source>
        <dbReference type="SAM" id="Phobius"/>
    </source>
</evidence>
<feature type="compositionally biased region" description="Low complexity" evidence="1">
    <location>
        <begin position="471"/>
        <end position="486"/>
    </location>
</feature>
<accession>A0A9P6KSA5</accession>
<feature type="region of interest" description="Disordered" evidence="1">
    <location>
        <begin position="351"/>
        <end position="380"/>
    </location>
</feature>